<sequence length="353" mass="40658">MESRSPSDELDTSKSLRKRHMIKIDSHYTQSQNSQSDDDESRYKQSPNQQSDQSPVFHSPSENHLDPEATNEETHTNPSPYNHFHTASMDIPEFDHELLQSEYMSQNIFDQDDHGSVHSDARDDCEIVNIVQSGSSNNSSITVDALSRFNMLSSQNGSTSDPILVDDSVNSSVEDTNHEHNTNEPSNYNNEVYEVVIATDTSTQNRTNILSQPNFTNTPRRSINTAESREQDSDDCIMGPIHWGNKRPPMFPLDYYRTHRNFSNAYKFLDTERPSELRSLDDIEFLFKCPICYSTITRLRSGKVPNENDKVIYSTKCGHLFCYECIENVRTRKECSICRKPVRDKYQYHVVFP</sequence>
<keyword evidence="1" id="KW-0479">Metal-binding</keyword>
<evidence type="ECO:0000259" key="6">
    <source>
        <dbReference type="PROSITE" id="PS50089"/>
    </source>
</evidence>
<dbReference type="PROSITE" id="PS00518">
    <property type="entry name" value="ZF_RING_1"/>
    <property type="match status" value="1"/>
</dbReference>
<evidence type="ECO:0000256" key="4">
    <source>
        <dbReference type="PROSITE-ProRule" id="PRU00175"/>
    </source>
</evidence>
<name>A0A976MFB3_THEOR</name>
<feature type="compositionally biased region" description="Polar residues" evidence="5">
    <location>
        <begin position="44"/>
        <end position="60"/>
    </location>
</feature>
<dbReference type="EMBL" id="CP056072">
    <property type="protein sequence ID" value="UKK02764.2"/>
    <property type="molecule type" value="Genomic_DNA"/>
</dbReference>
<dbReference type="PROSITE" id="PS50089">
    <property type="entry name" value="ZF_RING_2"/>
    <property type="match status" value="1"/>
</dbReference>
<evidence type="ECO:0000256" key="5">
    <source>
        <dbReference type="SAM" id="MobiDB-lite"/>
    </source>
</evidence>
<reference evidence="7" key="1">
    <citation type="submission" date="2022-07" db="EMBL/GenBank/DDBJ databases">
        <title>Evaluation of T. orientalis genome assembly methods using nanopore sequencing and analysis of variation between genomes.</title>
        <authorList>
            <person name="Yam J."/>
            <person name="Micallef M.L."/>
            <person name="Liu M."/>
            <person name="Djordjevic S.P."/>
            <person name="Bogema D.R."/>
            <person name="Jenkins C."/>
        </authorList>
    </citation>
    <scope>NUCLEOTIDE SEQUENCE</scope>
    <source>
        <strain evidence="7">Goon Nure</strain>
    </source>
</reference>
<feature type="compositionally biased region" description="Polar residues" evidence="5">
    <location>
        <begin position="212"/>
        <end position="226"/>
    </location>
</feature>
<dbReference type="InterPro" id="IPR017907">
    <property type="entry name" value="Znf_RING_CS"/>
</dbReference>
<protein>
    <recommendedName>
        <fullName evidence="6">RING-type domain-containing protein</fullName>
    </recommendedName>
</protein>
<feature type="domain" description="RING-type" evidence="6">
    <location>
        <begin position="289"/>
        <end position="339"/>
    </location>
</feature>
<evidence type="ECO:0000313" key="7">
    <source>
        <dbReference type="EMBL" id="UKK02764.2"/>
    </source>
</evidence>
<feature type="region of interest" description="Disordered" evidence="5">
    <location>
        <begin position="212"/>
        <end position="231"/>
    </location>
</feature>
<evidence type="ECO:0000256" key="1">
    <source>
        <dbReference type="ARBA" id="ARBA00022723"/>
    </source>
</evidence>
<proteinExistence type="predicted"/>
<dbReference type="InterPro" id="IPR001841">
    <property type="entry name" value="Znf_RING"/>
</dbReference>
<feature type="region of interest" description="Disordered" evidence="5">
    <location>
        <begin position="1"/>
        <end position="87"/>
    </location>
</feature>
<evidence type="ECO:0000313" key="8">
    <source>
        <dbReference type="Proteomes" id="UP000244811"/>
    </source>
</evidence>
<accession>A0A976MFB3</accession>
<dbReference type="InterPro" id="IPR047134">
    <property type="entry name" value="RNF4"/>
</dbReference>
<organism evidence="7 8">
    <name type="scientific">Theileria orientalis</name>
    <dbReference type="NCBI Taxonomy" id="68886"/>
    <lineage>
        <taxon>Eukaryota</taxon>
        <taxon>Sar</taxon>
        <taxon>Alveolata</taxon>
        <taxon>Apicomplexa</taxon>
        <taxon>Aconoidasida</taxon>
        <taxon>Piroplasmida</taxon>
        <taxon>Theileriidae</taxon>
        <taxon>Theileria</taxon>
    </lineage>
</organism>
<feature type="compositionally biased region" description="Basic and acidic residues" evidence="5">
    <location>
        <begin position="61"/>
        <end position="75"/>
    </location>
</feature>
<dbReference type="PANTHER" id="PTHR23041:SF78">
    <property type="entry name" value="E3 UBIQUITIN-PROTEIN LIGASE RNF4"/>
    <property type="match status" value="1"/>
</dbReference>
<dbReference type="AlphaFoldDB" id="A0A976MFB3"/>
<dbReference type="GO" id="GO:0008270">
    <property type="term" value="F:zinc ion binding"/>
    <property type="evidence" value="ECO:0007669"/>
    <property type="project" value="UniProtKB-KW"/>
</dbReference>
<dbReference type="SMART" id="SM00184">
    <property type="entry name" value="RING"/>
    <property type="match status" value="1"/>
</dbReference>
<dbReference type="Proteomes" id="UP000244811">
    <property type="component" value="Chromosome 4"/>
</dbReference>
<dbReference type="Gene3D" id="3.30.40.10">
    <property type="entry name" value="Zinc/RING finger domain, C3HC4 (zinc finger)"/>
    <property type="match status" value="1"/>
</dbReference>
<dbReference type="PANTHER" id="PTHR23041">
    <property type="entry name" value="RING FINGER DOMAIN-CONTAINING"/>
    <property type="match status" value="1"/>
</dbReference>
<dbReference type="Pfam" id="PF13920">
    <property type="entry name" value="zf-C3HC4_3"/>
    <property type="match status" value="1"/>
</dbReference>
<evidence type="ECO:0000256" key="3">
    <source>
        <dbReference type="ARBA" id="ARBA00022833"/>
    </source>
</evidence>
<keyword evidence="2 4" id="KW-0863">Zinc-finger</keyword>
<keyword evidence="3" id="KW-0862">Zinc</keyword>
<gene>
    <name evidence="7" type="ORF">MACK_002861</name>
</gene>
<feature type="compositionally biased region" description="Basic and acidic residues" evidence="5">
    <location>
        <begin position="1"/>
        <end position="14"/>
    </location>
</feature>
<dbReference type="SUPFAM" id="SSF57850">
    <property type="entry name" value="RING/U-box"/>
    <property type="match status" value="1"/>
</dbReference>
<dbReference type="InterPro" id="IPR013083">
    <property type="entry name" value="Znf_RING/FYVE/PHD"/>
</dbReference>
<feature type="region of interest" description="Disordered" evidence="5">
    <location>
        <begin position="154"/>
        <end position="189"/>
    </location>
</feature>
<evidence type="ECO:0000256" key="2">
    <source>
        <dbReference type="ARBA" id="ARBA00022771"/>
    </source>
</evidence>